<dbReference type="PANTHER" id="PTHR48061:SF2">
    <property type="entry name" value="RECEPTOR LIKE PROTEIN 30-LIKE"/>
    <property type="match status" value="1"/>
</dbReference>
<evidence type="ECO:0000256" key="9">
    <source>
        <dbReference type="ARBA" id="ARBA00023136"/>
    </source>
</evidence>
<dbReference type="Gene3D" id="3.80.10.10">
    <property type="entry name" value="Ribonuclease Inhibitor"/>
    <property type="match status" value="4"/>
</dbReference>
<feature type="signal peptide" evidence="13">
    <location>
        <begin position="1"/>
        <end position="28"/>
    </location>
</feature>
<evidence type="ECO:0000256" key="11">
    <source>
        <dbReference type="ARBA" id="ARBA00023180"/>
    </source>
</evidence>
<keyword evidence="16" id="KW-1185">Reference proteome</keyword>
<evidence type="ECO:0000313" key="15">
    <source>
        <dbReference type="EMBL" id="CAL1378686.1"/>
    </source>
</evidence>
<dbReference type="PROSITE" id="PS51450">
    <property type="entry name" value="LRR"/>
    <property type="match status" value="2"/>
</dbReference>
<accession>A0AAV2DYE7</accession>
<dbReference type="Proteomes" id="UP001497516">
    <property type="component" value="Chromosome 3"/>
</dbReference>
<dbReference type="EMBL" id="OZ034816">
    <property type="protein sequence ID" value="CAL1378686.1"/>
    <property type="molecule type" value="Genomic_DNA"/>
</dbReference>
<keyword evidence="4" id="KW-0433">Leucine-rich repeat</keyword>
<dbReference type="FunFam" id="3.80.10.10:FF:000213">
    <property type="entry name" value="Tyrosine-sulfated glycopeptide receptor 1"/>
    <property type="match status" value="1"/>
</dbReference>
<dbReference type="InterPro" id="IPR001611">
    <property type="entry name" value="Leu-rich_rpt"/>
</dbReference>
<dbReference type="InterPro" id="IPR046956">
    <property type="entry name" value="RLP23-like"/>
</dbReference>
<feature type="chain" id="PRO_5043438553" description="Leucine-rich repeat-containing N-terminal plant-type domain-containing protein" evidence="13">
    <location>
        <begin position="29"/>
        <end position="1137"/>
    </location>
</feature>
<dbReference type="FunFam" id="3.80.10.10:FF:000905">
    <property type="entry name" value="Receptor-like protein kinase 7"/>
    <property type="match status" value="1"/>
</dbReference>
<dbReference type="AlphaFoldDB" id="A0AAV2DYE7"/>
<organism evidence="15 16">
    <name type="scientific">Linum trigynum</name>
    <dbReference type="NCBI Taxonomy" id="586398"/>
    <lineage>
        <taxon>Eukaryota</taxon>
        <taxon>Viridiplantae</taxon>
        <taxon>Streptophyta</taxon>
        <taxon>Embryophyta</taxon>
        <taxon>Tracheophyta</taxon>
        <taxon>Spermatophyta</taxon>
        <taxon>Magnoliopsida</taxon>
        <taxon>eudicotyledons</taxon>
        <taxon>Gunneridae</taxon>
        <taxon>Pentapetalae</taxon>
        <taxon>rosids</taxon>
        <taxon>fabids</taxon>
        <taxon>Malpighiales</taxon>
        <taxon>Linaceae</taxon>
        <taxon>Linum</taxon>
    </lineage>
</organism>
<evidence type="ECO:0000256" key="12">
    <source>
        <dbReference type="SAM" id="MobiDB-lite"/>
    </source>
</evidence>
<keyword evidence="9" id="KW-0472">Membrane</keyword>
<evidence type="ECO:0000313" key="16">
    <source>
        <dbReference type="Proteomes" id="UP001497516"/>
    </source>
</evidence>
<sequence length="1137" mass="124902">MKPQQLAWVLLMPLISILVASHVTPVSGQCPGDQQSLLLQLKQSLNFSRSFSGNLAGWNSSIDCCNWLGITCDLVGGLVRVVGLNLSNESITGGLDNSIALFSLQHLQVLDLSFNSFSTTIPTAVSNLTNLRHLNLSSAGFYGQIPSAVSQMSSLVSLDLSTLSFLGLPSLKLENPNLAGLVQNLKQLTDLRLDGVNISTHGTEWCRAIASSLPNLKVLSMSNCLLSGPIDFSLSDLQSLSVVRLDNNNFSHPFPDFFADFRNLTILRLTSCGLVGKFPAKILQIPSLEILDLSNNKLLEGEIPDFLQNHYSMQTLLLTDTNFSGKLPSSLGNLGNLSRIELSRCNFSGTIPRSLENLAQLNYLDFSSNNLIGPIPSLGLSKSLVHLDLSYNQLAGDIPAQWGSFQKLEYVDLRHNSFNGSIPPSLFSIPTLQKIQLSFNQLKGPAPEFSNASSSILDTLDLSSNHLEGPIPRSIFEVQTLKVLVLSSNRFNGTVQLNWIQALQNLTTLDLSYNNLTVDASGNNNSTLSSIYPQFGILNLASSNLSQFPELGNQSRLTRLDLSGNNINGVVPRWILETTTIYHLNLSHNNLVDFQVPISLPNLGVLDMHHNKLEGEIPIIQSSFSMIYVDYSNNFFNFSIPVDISNYLPYALFFSLSNNRLSGAIPASICNASYLQVLDLSNNTLTGTIPSCLMENIGTLAVLNLRGNKLHGSIPDTFQASCSLQTLDLSLNQLNGRVPKSLSNCTALEVLDLGNNMIDDVFPCLLKNNSSLRVLILRNNLFYGSTGCPHLPGTWQKLQIVDLAFNKFSGPLNGHCLATWQAMMVGDGNETQNHLKFEPFKLTQLYYQDSITVTSKGLEMELVKVLTVFTSVDFSSNNFDGPIPAAVGQLNALYILNFSHNGFTGQIPAVFGNISQLESLDLSDNKLSGEIPQELTELTFLSFVNLSNNNLLGKIPTGRQFLTFDNTSYQGNPGLCGSPLMKSCSDSNTPPPSGRKQGPGQQSLDWEFIIPGIGFGAAAATVMAPLIFSKKATRWCDDHIDRILMVLLPLCGFRYYTSNDWRRVQPEDMTEEYNTDLDDDDEEEEESYDEFGGRYCVYCTKLDMTRKMAIHDPKCSCHHLSRPVSTFSSPFSSTTTL</sequence>
<evidence type="ECO:0000256" key="10">
    <source>
        <dbReference type="ARBA" id="ARBA00023170"/>
    </source>
</evidence>
<evidence type="ECO:0000256" key="3">
    <source>
        <dbReference type="ARBA" id="ARBA00022475"/>
    </source>
</evidence>
<feature type="domain" description="Leucine-rich repeat-containing N-terminal plant-type" evidence="14">
    <location>
        <begin position="33"/>
        <end position="73"/>
    </location>
</feature>
<keyword evidence="11" id="KW-0325">Glycoprotein</keyword>
<dbReference type="Pfam" id="PF00560">
    <property type="entry name" value="LRR_1"/>
    <property type="match status" value="7"/>
</dbReference>
<evidence type="ECO:0000256" key="6">
    <source>
        <dbReference type="ARBA" id="ARBA00022729"/>
    </source>
</evidence>
<dbReference type="PRINTS" id="PR00019">
    <property type="entry name" value="LEURICHRPT"/>
</dbReference>
<dbReference type="SMART" id="SM00369">
    <property type="entry name" value="LRR_TYP"/>
    <property type="match status" value="8"/>
</dbReference>
<keyword evidence="10" id="KW-0675">Receptor</keyword>
<evidence type="ECO:0000256" key="5">
    <source>
        <dbReference type="ARBA" id="ARBA00022692"/>
    </source>
</evidence>
<protein>
    <recommendedName>
        <fullName evidence="14">Leucine-rich repeat-containing N-terminal plant-type domain-containing protein</fullName>
    </recommendedName>
</protein>
<evidence type="ECO:0000256" key="4">
    <source>
        <dbReference type="ARBA" id="ARBA00022614"/>
    </source>
</evidence>
<evidence type="ECO:0000256" key="2">
    <source>
        <dbReference type="ARBA" id="ARBA00009592"/>
    </source>
</evidence>
<keyword evidence="7" id="KW-0677">Repeat</keyword>
<evidence type="ECO:0000256" key="13">
    <source>
        <dbReference type="SAM" id="SignalP"/>
    </source>
</evidence>
<dbReference type="PANTHER" id="PTHR48061">
    <property type="entry name" value="LEUCINE-RICH REPEAT RECEPTOR PROTEIN KINASE EMS1-LIKE-RELATED"/>
    <property type="match status" value="1"/>
</dbReference>
<dbReference type="FunFam" id="3.80.10.10:FF:000041">
    <property type="entry name" value="LRR receptor-like serine/threonine-protein kinase ERECTA"/>
    <property type="match status" value="1"/>
</dbReference>
<dbReference type="InterPro" id="IPR013210">
    <property type="entry name" value="LRR_N_plant-typ"/>
</dbReference>
<dbReference type="InterPro" id="IPR003591">
    <property type="entry name" value="Leu-rich_rpt_typical-subtyp"/>
</dbReference>
<dbReference type="SMART" id="SM00365">
    <property type="entry name" value="LRR_SD22"/>
    <property type="match status" value="5"/>
</dbReference>
<keyword evidence="3" id="KW-1003">Cell membrane</keyword>
<keyword evidence="5" id="KW-0812">Transmembrane</keyword>
<dbReference type="InterPro" id="IPR032675">
    <property type="entry name" value="LRR_dom_sf"/>
</dbReference>
<dbReference type="SUPFAM" id="SSF52047">
    <property type="entry name" value="RNI-like"/>
    <property type="match status" value="1"/>
</dbReference>
<gene>
    <name evidence="15" type="ORF">LTRI10_LOCUS20251</name>
</gene>
<comment type="similarity">
    <text evidence="2">Belongs to the RLP family.</text>
</comment>
<dbReference type="SUPFAM" id="SSF52058">
    <property type="entry name" value="L domain-like"/>
    <property type="match status" value="3"/>
</dbReference>
<keyword evidence="6 13" id="KW-0732">Signal</keyword>
<comment type="subcellular location">
    <subcellularLocation>
        <location evidence="1">Cell membrane</location>
        <topology evidence="1">Single-pass type I membrane protein</topology>
    </subcellularLocation>
</comment>
<evidence type="ECO:0000256" key="1">
    <source>
        <dbReference type="ARBA" id="ARBA00004251"/>
    </source>
</evidence>
<dbReference type="Pfam" id="PF13855">
    <property type="entry name" value="LRR_8"/>
    <property type="match status" value="3"/>
</dbReference>
<keyword evidence="8" id="KW-1133">Transmembrane helix</keyword>
<evidence type="ECO:0000259" key="14">
    <source>
        <dbReference type="Pfam" id="PF08263"/>
    </source>
</evidence>
<feature type="region of interest" description="Disordered" evidence="12">
    <location>
        <begin position="980"/>
        <end position="1001"/>
    </location>
</feature>
<reference evidence="15 16" key="1">
    <citation type="submission" date="2024-04" db="EMBL/GenBank/DDBJ databases">
        <authorList>
            <person name="Fracassetti M."/>
        </authorList>
    </citation>
    <scope>NUCLEOTIDE SEQUENCE [LARGE SCALE GENOMIC DNA]</scope>
</reference>
<dbReference type="Pfam" id="PF08263">
    <property type="entry name" value="LRRNT_2"/>
    <property type="match status" value="1"/>
</dbReference>
<dbReference type="GO" id="GO:0005886">
    <property type="term" value="C:plasma membrane"/>
    <property type="evidence" value="ECO:0007669"/>
    <property type="project" value="UniProtKB-SubCell"/>
</dbReference>
<name>A0AAV2DYE7_9ROSI</name>
<proteinExistence type="inferred from homology"/>
<evidence type="ECO:0000256" key="7">
    <source>
        <dbReference type="ARBA" id="ARBA00022737"/>
    </source>
</evidence>
<evidence type="ECO:0000256" key="8">
    <source>
        <dbReference type="ARBA" id="ARBA00022989"/>
    </source>
</evidence>